<sequence>METLDAEFNDYLARSYQEGVLAGFQMAIGMAEKVIPLLTSEEQRGAITGLVESLRKVPYLTSSEADKC</sequence>
<evidence type="ECO:0000313" key="2">
    <source>
        <dbReference type="Proteomes" id="UP000193928"/>
    </source>
</evidence>
<proteinExistence type="predicted"/>
<dbReference type="RefSeq" id="WP_069435539.1">
    <property type="nucleotide sequence ID" value="NZ_JACKSU010000113.1"/>
</dbReference>
<comment type="caution">
    <text evidence="1">The sequence shown here is derived from an EMBL/GenBank/DDBJ whole genome shotgun (WGS) entry which is preliminary data.</text>
</comment>
<organism evidence="1 2">
    <name type="scientific">Mycobacterium gordonae</name>
    <dbReference type="NCBI Taxonomy" id="1778"/>
    <lineage>
        <taxon>Bacteria</taxon>
        <taxon>Bacillati</taxon>
        <taxon>Actinomycetota</taxon>
        <taxon>Actinomycetes</taxon>
        <taxon>Mycobacteriales</taxon>
        <taxon>Mycobacteriaceae</taxon>
        <taxon>Mycobacterium</taxon>
    </lineage>
</organism>
<dbReference type="EMBL" id="LQOY01000011">
    <property type="protein sequence ID" value="ORV96677.1"/>
    <property type="molecule type" value="Genomic_DNA"/>
</dbReference>
<name>A0A1X1XCQ4_MYCGO</name>
<accession>A0A1X1XCQ4</accession>
<dbReference type="Proteomes" id="UP000193928">
    <property type="component" value="Unassembled WGS sequence"/>
</dbReference>
<protein>
    <submittedName>
        <fullName evidence="1">Uncharacterized protein</fullName>
    </submittedName>
</protein>
<reference evidence="1 2" key="1">
    <citation type="submission" date="2016-01" db="EMBL/GenBank/DDBJ databases">
        <title>The new phylogeny of the genus Mycobacterium.</title>
        <authorList>
            <person name="Tarcisio F."/>
            <person name="Conor M."/>
            <person name="Antonella G."/>
            <person name="Elisabetta G."/>
            <person name="Giulia F.S."/>
            <person name="Sara T."/>
            <person name="Anna F."/>
            <person name="Clotilde B."/>
            <person name="Roberto B."/>
            <person name="Veronica D.S."/>
            <person name="Fabio R."/>
            <person name="Monica P."/>
            <person name="Olivier J."/>
            <person name="Enrico T."/>
            <person name="Nicola S."/>
        </authorList>
    </citation>
    <scope>NUCLEOTIDE SEQUENCE [LARGE SCALE GENOMIC DNA]</scope>
    <source>
        <strain evidence="1 2">DSM 44160</strain>
    </source>
</reference>
<keyword evidence="2" id="KW-1185">Reference proteome</keyword>
<gene>
    <name evidence="1" type="ORF">AWC08_12155</name>
</gene>
<dbReference type="AlphaFoldDB" id="A0A1X1XCQ4"/>
<evidence type="ECO:0000313" key="1">
    <source>
        <dbReference type="EMBL" id="ORV96677.1"/>
    </source>
</evidence>